<sequence length="117" mass="13503">MRLFSKIISAVFTILFIWAAFVQYNDPDAMLWYFIYGLAAIASFLFLMEKLVLIVPLVLSFAYFIGAYIFWPEHFEGVSIDGGNINNIEHARESLGLIINALVMLFYAWRIRRVGKV</sequence>
<feature type="transmembrane region" description="Helical" evidence="1">
    <location>
        <begin position="91"/>
        <end position="109"/>
    </location>
</feature>
<feature type="transmembrane region" description="Helical" evidence="1">
    <location>
        <begin position="52"/>
        <end position="71"/>
    </location>
</feature>
<reference evidence="2 3" key="1">
    <citation type="submission" date="2020-08" db="EMBL/GenBank/DDBJ databases">
        <title>Arenibacter gaetbuli sp. nov., isolated from a sand dune.</title>
        <authorList>
            <person name="Park S."/>
            <person name="Yoon J.-H."/>
        </authorList>
    </citation>
    <scope>NUCLEOTIDE SEQUENCE [LARGE SCALE GENOMIC DNA]</scope>
    <source>
        <strain evidence="2 3">BSSL-BM3</strain>
    </source>
</reference>
<dbReference type="EMBL" id="JACLHY010000011">
    <property type="protein sequence ID" value="MBC8768714.1"/>
    <property type="molecule type" value="Genomic_DNA"/>
</dbReference>
<evidence type="ECO:0000256" key="1">
    <source>
        <dbReference type="SAM" id="Phobius"/>
    </source>
</evidence>
<evidence type="ECO:0000313" key="3">
    <source>
        <dbReference type="Proteomes" id="UP000618952"/>
    </source>
</evidence>
<gene>
    <name evidence="2" type="ORF">H4O18_11985</name>
</gene>
<dbReference type="Proteomes" id="UP000618952">
    <property type="component" value="Unassembled WGS sequence"/>
</dbReference>
<comment type="caution">
    <text evidence="2">The sequence shown here is derived from an EMBL/GenBank/DDBJ whole genome shotgun (WGS) entry which is preliminary data.</text>
</comment>
<dbReference type="RefSeq" id="WP_187584869.1">
    <property type="nucleotide sequence ID" value="NZ_JACLHY010000011.1"/>
</dbReference>
<keyword evidence="1" id="KW-1133">Transmembrane helix</keyword>
<evidence type="ECO:0000313" key="2">
    <source>
        <dbReference type="EMBL" id="MBC8768714.1"/>
    </source>
</evidence>
<keyword evidence="3" id="KW-1185">Reference proteome</keyword>
<feature type="transmembrane region" description="Helical" evidence="1">
    <location>
        <begin position="30"/>
        <end position="47"/>
    </location>
</feature>
<organism evidence="2 3">
    <name type="scientific">Arenibacter arenosicollis</name>
    <dbReference type="NCBI Taxonomy" id="2762274"/>
    <lineage>
        <taxon>Bacteria</taxon>
        <taxon>Pseudomonadati</taxon>
        <taxon>Bacteroidota</taxon>
        <taxon>Flavobacteriia</taxon>
        <taxon>Flavobacteriales</taxon>
        <taxon>Flavobacteriaceae</taxon>
        <taxon>Arenibacter</taxon>
    </lineage>
</organism>
<dbReference type="InterPro" id="IPR029377">
    <property type="entry name" value="TMEM220"/>
</dbReference>
<proteinExistence type="predicted"/>
<protein>
    <submittedName>
        <fullName evidence="2">Transmembrane 220 family protein</fullName>
    </submittedName>
</protein>
<dbReference type="Pfam" id="PF15071">
    <property type="entry name" value="TMEM220"/>
    <property type="match status" value="1"/>
</dbReference>
<keyword evidence="1" id="KW-0472">Membrane</keyword>
<feature type="transmembrane region" description="Helical" evidence="1">
    <location>
        <begin position="7"/>
        <end position="24"/>
    </location>
</feature>
<keyword evidence="1 2" id="KW-0812">Transmembrane</keyword>
<name>A0ABR7QNC5_9FLAO</name>
<accession>A0ABR7QNC5</accession>